<gene>
    <name evidence="2" type="ORF">A9X01_04540</name>
</gene>
<feature type="transmembrane region" description="Helical" evidence="1">
    <location>
        <begin position="25"/>
        <end position="48"/>
    </location>
</feature>
<dbReference type="EMBL" id="LZKQ01000289">
    <property type="protein sequence ID" value="OBI75785.1"/>
    <property type="molecule type" value="Genomic_DNA"/>
</dbReference>
<comment type="caution">
    <text evidence="2">The sequence shown here is derived from an EMBL/GenBank/DDBJ whole genome shotgun (WGS) entry which is preliminary data.</text>
</comment>
<evidence type="ECO:0000313" key="3">
    <source>
        <dbReference type="Proteomes" id="UP000093795"/>
    </source>
</evidence>
<name>A0A1A3BLC0_MYCAS</name>
<feature type="transmembrane region" description="Helical" evidence="1">
    <location>
        <begin position="106"/>
        <end position="128"/>
    </location>
</feature>
<sequence>MAIGLFAEPCVLWSGFDPSVVARSYAQFAGILAGFAFVVINLVLDRAYRRRGDSRVLDPREAQHENQVGIALVCAFLGLILTTLRYSLLAGESGCALTEGRAASAAVLAAVSLAASVYMLLYAVVQFFSGTSALLVKHCVFILAVVAPALAVAFVEQTLGHLALALGNPETRQPLQPLWDQANHFSTLIPVAITCVSAVIWVAGIKRRRSEAPLSSTARRFQSLVPYTTIVLAIAVTMRSVALLGYANPAVHISPTEAWLWVSLLALTLLLQSAALSFQRGVEVPFPGSTTVAAQAA</sequence>
<dbReference type="RefSeq" id="WP_065123174.1">
    <property type="nucleotide sequence ID" value="NZ_LZKQ01000289.1"/>
</dbReference>
<dbReference type="AlphaFoldDB" id="A0A1A3BLC0"/>
<evidence type="ECO:0000313" key="2">
    <source>
        <dbReference type="EMBL" id="OBI75785.1"/>
    </source>
</evidence>
<feature type="transmembrane region" description="Helical" evidence="1">
    <location>
        <begin position="258"/>
        <end position="278"/>
    </location>
</feature>
<keyword evidence="1" id="KW-0472">Membrane</keyword>
<dbReference type="Proteomes" id="UP000093795">
    <property type="component" value="Unassembled WGS sequence"/>
</dbReference>
<organism evidence="2 3">
    <name type="scientific">Mycobacterium asiaticum</name>
    <dbReference type="NCBI Taxonomy" id="1790"/>
    <lineage>
        <taxon>Bacteria</taxon>
        <taxon>Bacillati</taxon>
        <taxon>Actinomycetota</taxon>
        <taxon>Actinomycetes</taxon>
        <taxon>Mycobacteriales</taxon>
        <taxon>Mycobacteriaceae</taxon>
        <taxon>Mycobacterium</taxon>
    </lineage>
</organism>
<keyword evidence="1" id="KW-1133">Transmembrane helix</keyword>
<feature type="transmembrane region" description="Helical" evidence="1">
    <location>
        <begin position="140"/>
        <end position="164"/>
    </location>
</feature>
<evidence type="ECO:0000256" key="1">
    <source>
        <dbReference type="SAM" id="Phobius"/>
    </source>
</evidence>
<protein>
    <submittedName>
        <fullName evidence="2">Uncharacterized protein</fullName>
    </submittedName>
</protein>
<dbReference type="OrthoDB" id="4738420at2"/>
<reference evidence="2 3" key="1">
    <citation type="submission" date="2016-06" db="EMBL/GenBank/DDBJ databases">
        <authorList>
            <person name="Kjaerup R.B."/>
            <person name="Dalgaard T.S."/>
            <person name="Juul-Madsen H.R."/>
        </authorList>
    </citation>
    <scope>NUCLEOTIDE SEQUENCE [LARGE SCALE GENOMIC DNA]</scope>
    <source>
        <strain evidence="2 3">1081914.2</strain>
    </source>
</reference>
<feature type="transmembrane region" description="Helical" evidence="1">
    <location>
        <begin position="184"/>
        <end position="203"/>
    </location>
</feature>
<proteinExistence type="predicted"/>
<accession>A0A1A3BLC0</accession>
<keyword evidence="1" id="KW-0812">Transmembrane</keyword>
<feature type="transmembrane region" description="Helical" evidence="1">
    <location>
        <begin position="224"/>
        <end position="246"/>
    </location>
</feature>
<feature type="transmembrane region" description="Helical" evidence="1">
    <location>
        <begin position="68"/>
        <end position="86"/>
    </location>
</feature>